<evidence type="ECO:0000256" key="1">
    <source>
        <dbReference type="SAM" id="Phobius"/>
    </source>
</evidence>
<accession>A0A368JJ32</accession>
<feature type="transmembrane region" description="Helical" evidence="1">
    <location>
        <begin position="77"/>
        <end position="96"/>
    </location>
</feature>
<comment type="caution">
    <text evidence="2">The sequence shown here is derived from an EMBL/GenBank/DDBJ whole genome shotgun (WGS) entry which is preliminary data.</text>
</comment>
<name>A0A368JJ32_9BACT</name>
<proteinExistence type="predicted"/>
<organism evidence="2 3">
    <name type="scientific">Larkinella punicea</name>
    <dbReference type="NCBI Taxonomy" id="2315727"/>
    <lineage>
        <taxon>Bacteria</taxon>
        <taxon>Pseudomonadati</taxon>
        <taxon>Bacteroidota</taxon>
        <taxon>Cytophagia</taxon>
        <taxon>Cytophagales</taxon>
        <taxon>Spirosomataceae</taxon>
        <taxon>Larkinella</taxon>
    </lineage>
</organism>
<dbReference type="RefSeq" id="WP_114408553.1">
    <property type="nucleotide sequence ID" value="NZ_QOWE01000022.1"/>
</dbReference>
<keyword evidence="3" id="KW-1185">Reference proteome</keyword>
<gene>
    <name evidence="2" type="ORF">DUE52_23710</name>
</gene>
<feature type="transmembrane region" description="Helical" evidence="1">
    <location>
        <begin position="37"/>
        <end position="57"/>
    </location>
</feature>
<feature type="transmembrane region" description="Helical" evidence="1">
    <location>
        <begin position="6"/>
        <end position="25"/>
    </location>
</feature>
<dbReference type="OrthoDB" id="947139at2"/>
<keyword evidence="1" id="KW-0472">Membrane</keyword>
<keyword evidence="1" id="KW-1133">Transmembrane helix</keyword>
<protein>
    <submittedName>
        <fullName evidence="2">Uncharacterized protein</fullName>
    </submittedName>
</protein>
<reference evidence="2 3" key="1">
    <citation type="submission" date="2018-07" db="EMBL/GenBank/DDBJ databases">
        <title>Genome analysis of Larkinella rosea.</title>
        <authorList>
            <person name="Zhou Z."/>
            <person name="Wang G."/>
        </authorList>
    </citation>
    <scope>NUCLEOTIDE SEQUENCE [LARGE SCALE GENOMIC DNA]</scope>
    <source>
        <strain evidence="3">zzj9</strain>
    </source>
</reference>
<keyword evidence="1" id="KW-0812">Transmembrane</keyword>
<evidence type="ECO:0000313" key="3">
    <source>
        <dbReference type="Proteomes" id="UP000253383"/>
    </source>
</evidence>
<dbReference type="AlphaFoldDB" id="A0A368JJ32"/>
<evidence type="ECO:0000313" key="2">
    <source>
        <dbReference type="EMBL" id="RCR67066.1"/>
    </source>
</evidence>
<dbReference type="Proteomes" id="UP000253383">
    <property type="component" value="Unassembled WGS sequence"/>
</dbReference>
<sequence>MNAGFGFWDFVTLAVFIALVTFAVRAARWLGNASERLVMILVRVGLHGAAKAALWLIGYDRATYRKSRMSYWNAVSVRFALFWGALMVWAGLLHFLKEGRTINAVSPYWGIGVAAFVAHRLLMAHYADQNDQADQDQRDSTEVFDDMNSNEMRHSRNYSQLVRMRQWDYLDDLFHI</sequence>
<dbReference type="EMBL" id="QOWE01000022">
    <property type="protein sequence ID" value="RCR67066.1"/>
    <property type="molecule type" value="Genomic_DNA"/>
</dbReference>